<dbReference type="InterPro" id="IPR011009">
    <property type="entry name" value="Kinase-like_dom_sf"/>
</dbReference>
<protein>
    <submittedName>
        <fullName evidence="1">CotS family spore coat protein</fullName>
    </submittedName>
</protein>
<accession>A0A4R3KKZ5</accession>
<keyword evidence="1" id="KW-0167">Capsid protein</keyword>
<keyword evidence="2" id="KW-1185">Reference proteome</keyword>
<gene>
    <name evidence="1" type="ORF">EDD72_1043</name>
</gene>
<organism evidence="1 2">
    <name type="scientific">Tepidibacillus fermentans</name>
    <dbReference type="NCBI Taxonomy" id="1281767"/>
    <lineage>
        <taxon>Bacteria</taxon>
        <taxon>Bacillati</taxon>
        <taxon>Bacillota</taxon>
        <taxon>Bacilli</taxon>
        <taxon>Bacillales</taxon>
        <taxon>Bacillaceae</taxon>
        <taxon>Tepidibacillus</taxon>
    </lineage>
</organism>
<dbReference type="Gene3D" id="3.90.1200.10">
    <property type="match status" value="1"/>
</dbReference>
<evidence type="ECO:0000313" key="1">
    <source>
        <dbReference type="EMBL" id="TCS83460.1"/>
    </source>
</evidence>
<dbReference type="RefSeq" id="WP_132767306.1">
    <property type="nucleotide sequence ID" value="NZ_SMAB01000004.1"/>
</dbReference>
<dbReference type="AlphaFoldDB" id="A0A4R3KKZ5"/>
<dbReference type="PANTHER" id="PTHR39179:SF1">
    <property type="entry name" value="SPORE COAT PROTEIN I"/>
    <property type="match status" value="1"/>
</dbReference>
<dbReference type="SUPFAM" id="SSF56112">
    <property type="entry name" value="Protein kinase-like (PK-like)"/>
    <property type="match status" value="1"/>
</dbReference>
<name>A0A4R3KKZ5_9BACI</name>
<dbReference type="InterPro" id="IPR047175">
    <property type="entry name" value="CotS-like"/>
</dbReference>
<sequence length="326" mass="39609">MTQYLLHDRIKENYDLNIEKWDHYQGSYKLYTNRGIKLVKVWNDNETLSSAFHLREQLAYSGFRTIDRFIRTTSGEPYILNGDEYMVITDWIDGRIPQVTNKDDLKRVSKQIAKLHIGLAKIRVDQDWEPWSKQFDHGLQHLHQIKDKIITKGKKNSFDEAILTHIDSQIEQIKQSILMADKVEKNHFRSGRIPQWCHGNLDLKWFRIDQFDVPWLIHFGIPVYDIPAYDVAKFLVHLYLKANYQEEPVFQFLNTYQEFIPLEKEEKLWILTYITFPHHLWKFLYIRYLSRFSQTRFANEQQYFQLIDLQKHHERLYRSLYRYFQL</sequence>
<evidence type="ECO:0000313" key="2">
    <source>
        <dbReference type="Proteomes" id="UP000295788"/>
    </source>
</evidence>
<dbReference type="EMBL" id="SMAB01000004">
    <property type="protein sequence ID" value="TCS83460.1"/>
    <property type="molecule type" value="Genomic_DNA"/>
</dbReference>
<dbReference type="Proteomes" id="UP000295788">
    <property type="component" value="Unassembled WGS sequence"/>
</dbReference>
<dbReference type="GO" id="GO:0042601">
    <property type="term" value="C:endospore-forming forespore"/>
    <property type="evidence" value="ECO:0007669"/>
    <property type="project" value="TreeGrafter"/>
</dbReference>
<keyword evidence="1" id="KW-0946">Virion</keyword>
<reference evidence="1 2" key="1">
    <citation type="submission" date="2019-03" db="EMBL/GenBank/DDBJ databases">
        <title>Genomic Encyclopedia of Type Strains, Phase IV (KMG-IV): sequencing the most valuable type-strain genomes for metagenomic binning, comparative biology and taxonomic classification.</title>
        <authorList>
            <person name="Goeker M."/>
        </authorList>
    </citation>
    <scope>NUCLEOTIDE SEQUENCE [LARGE SCALE GENOMIC DNA]</scope>
    <source>
        <strain evidence="1 2">DSM 23802</strain>
    </source>
</reference>
<dbReference type="Gene3D" id="3.30.200.20">
    <property type="entry name" value="Phosphorylase Kinase, domain 1"/>
    <property type="match status" value="1"/>
</dbReference>
<proteinExistence type="predicted"/>
<dbReference type="OrthoDB" id="9771902at2"/>
<comment type="caution">
    <text evidence="1">The sequence shown here is derived from an EMBL/GenBank/DDBJ whole genome shotgun (WGS) entry which is preliminary data.</text>
</comment>
<dbReference type="PANTHER" id="PTHR39179">
    <property type="entry name" value="SPORE COAT PROTEIN I"/>
    <property type="match status" value="1"/>
</dbReference>